<protein>
    <submittedName>
        <fullName evidence="2">Uncharacterized protein</fullName>
    </submittedName>
</protein>
<proteinExistence type="predicted"/>
<gene>
    <name evidence="2" type="ORF">CAUJ_LOCUS6558</name>
</gene>
<accession>A0A8S1H4I6</accession>
<name>A0A8S1H4I6_9PELO</name>
<feature type="compositionally biased region" description="Polar residues" evidence="1">
    <location>
        <begin position="82"/>
        <end position="91"/>
    </location>
</feature>
<keyword evidence="3" id="KW-1185">Reference proteome</keyword>
<feature type="compositionally biased region" description="Basic residues" evidence="1">
    <location>
        <begin position="1"/>
        <end position="10"/>
    </location>
</feature>
<reference evidence="2" key="1">
    <citation type="submission" date="2020-10" db="EMBL/GenBank/DDBJ databases">
        <authorList>
            <person name="Kikuchi T."/>
        </authorList>
    </citation>
    <scope>NUCLEOTIDE SEQUENCE</scope>
    <source>
        <strain evidence="2">NKZ352</strain>
    </source>
</reference>
<dbReference type="EMBL" id="CAJGYM010000016">
    <property type="protein sequence ID" value="CAD6190639.1"/>
    <property type="molecule type" value="Genomic_DNA"/>
</dbReference>
<feature type="compositionally biased region" description="Low complexity" evidence="1">
    <location>
        <begin position="135"/>
        <end position="145"/>
    </location>
</feature>
<evidence type="ECO:0000313" key="3">
    <source>
        <dbReference type="Proteomes" id="UP000835052"/>
    </source>
</evidence>
<comment type="caution">
    <text evidence="2">The sequence shown here is derived from an EMBL/GenBank/DDBJ whole genome shotgun (WGS) entry which is preliminary data.</text>
</comment>
<dbReference type="AlphaFoldDB" id="A0A8S1H4I6"/>
<feature type="region of interest" description="Disordered" evidence="1">
    <location>
        <begin position="133"/>
        <end position="164"/>
    </location>
</feature>
<evidence type="ECO:0000313" key="2">
    <source>
        <dbReference type="EMBL" id="CAD6190639.1"/>
    </source>
</evidence>
<organism evidence="2 3">
    <name type="scientific">Caenorhabditis auriculariae</name>
    <dbReference type="NCBI Taxonomy" id="2777116"/>
    <lineage>
        <taxon>Eukaryota</taxon>
        <taxon>Metazoa</taxon>
        <taxon>Ecdysozoa</taxon>
        <taxon>Nematoda</taxon>
        <taxon>Chromadorea</taxon>
        <taxon>Rhabditida</taxon>
        <taxon>Rhabditina</taxon>
        <taxon>Rhabditomorpha</taxon>
        <taxon>Rhabditoidea</taxon>
        <taxon>Rhabditidae</taxon>
        <taxon>Peloderinae</taxon>
        <taxon>Caenorhabditis</taxon>
    </lineage>
</organism>
<sequence length="164" mass="17949">MTEHSAKRKTNVIGHAPLHYLTPEGFKSPQGPASSDSYCGQNMRPSLLAAAPSYAYHFHPSANTRYQNTTYEANAMHLRNTHNYSLGNNSADVKEGKPEDNGQPPELSFNDPPANNFYQNPLYEANAMRLWNVPNSSLGNNSGNSPADVKEGKPQDYGLPLPCG</sequence>
<evidence type="ECO:0000256" key="1">
    <source>
        <dbReference type="SAM" id="MobiDB-lite"/>
    </source>
</evidence>
<dbReference type="Proteomes" id="UP000835052">
    <property type="component" value="Unassembled WGS sequence"/>
</dbReference>
<feature type="region of interest" description="Disordered" evidence="1">
    <location>
        <begin position="1"/>
        <end position="38"/>
    </location>
</feature>
<feature type="region of interest" description="Disordered" evidence="1">
    <location>
        <begin position="82"/>
        <end position="118"/>
    </location>
</feature>